<dbReference type="AlphaFoldDB" id="A0AAD4WN98"/>
<sequence>MTHASSRYGKFSEVEGFEIEGNEEDTVNFTSGEHTQIRIHPSPPQDEHKKDDVRSGPELSIWAGNIPSEANSGRTGCEQIQQEKGLILHLDIAVLELNPYLR</sequence>
<proteinExistence type="predicted"/>
<feature type="compositionally biased region" description="Acidic residues" evidence="1">
    <location>
        <begin position="15"/>
        <end position="26"/>
    </location>
</feature>
<protein>
    <submittedName>
        <fullName evidence="2">Uncharacterized protein</fullName>
    </submittedName>
</protein>
<dbReference type="Proteomes" id="UP001054821">
    <property type="component" value="Chromosome 2"/>
</dbReference>
<organism evidence="2 3">
    <name type="scientific">Prunus dulcis</name>
    <name type="common">Almond</name>
    <name type="synonym">Amygdalus dulcis</name>
    <dbReference type="NCBI Taxonomy" id="3755"/>
    <lineage>
        <taxon>Eukaryota</taxon>
        <taxon>Viridiplantae</taxon>
        <taxon>Streptophyta</taxon>
        <taxon>Embryophyta</taxon>
        <taxon>Tracheophyta</taxon>
        <taxon>Spermatophyta</taxon>
        <taxon>Magnoliopsida</taxon>
        <taxon>eudicotyledons</taxon>
        <taxon>Gunneridae</taxon>
        <taxon>Pentapetalae</taxon>
        <taxon>rosids</taxon>
        <taxon>fabids</taxon>
        <taxon>Rosales</taxon>
        <taxon>Rosaceae</taxon>
        <taxon>Amygdaloideae</taxon>
        <taxon>Amygdaleae</taxon>
        <taxon>Prunus</taxon>
    </lineage>
</organism>
<evidence type="ECO:0000313" key="2">
    <source>
        <dbReference type="EMBL" id="KAI5346610.1"/>
    </source>
</evidence>
<keyword evidence="3" id="KW-1185">Reference proteome</keyword>
<comment type="caution">
    <text evidence="2">The sequence shown here is derived from an EMBL/GenBank/DDBJ whole genome shotgun (WGS) entry which is preliminary data.</text>
</comment>
<reference evidence="2 3" key="1">
    <citation type="journal article" date="2022" name="G3 (Bethesda)">
        <title>Whole-genome sequence and methylome profiling of the almond [Prunus dulcis (Mill.) D.A. Webb] cultivar 'Nonpareil'.</title>
        <authorList>
            <person name="D'Amico-Willman K.M."/>
            <person name="Ouma W.Z."/>
            <person name="Meulia T."/>
            <person name="Sideli G.M."/>
            <person name="Gradziel T.M."/>
            <person name="Fresnedo-Ramirez J."/>
        </authorList>
    </citation>
    <scope>NUCLEOTIDE SEQUENCE [LARGE SCALE GENOMIC DNA]</scope>
    <source>
        <strain evidence="2">Clone GOH B32 T37-40</strain>
    </source>
</reference>
<evidence type="ECO:0000256" key="1">
    <source>
        <dbReference type="SAM" id="MobiDB-lite"/>
    </source>
</evidence>
<feature type="region of interest" description="Disordered" evidence="1">
    <location>
        <begin position="15"/>
        <end position="59"/>
    </location>
</feature>
<feature type="compositionally biased region" description="Basic and acidic residues" evidence="1">
    <location>
        <begin position="45"/>
        <end position="55"/>
    </location>
</feature>
<gene>
    <name evidence="2" type="ORF">L3X38_014489</name>
</gene>
<dbReference type="EMBL" id="JAJFAZ020000002">
    <property type="protein sequence ID" value="KAI5346610.1"/>
    <property type="molecule type" value="Genomic_DNA"/>
</dbReference>
<name>A0AAD4WN98_PRUDU</name>
<accession>A0AAD4WN98</accession>
<evidence type="ECO:0000313" key="3">
    <source>
        <dbReference type="Proteomes" id="UP001054821"/>
    </source>
</evidence>